<dbReference type="Proteomes" id="UP000481252">
    <property type="component" value="Unassembled WGS sequence"/>
</dbReference>
<accession>A0A7C9V9V6</accession>
<feature type="coiled-coil region" evidence="1">
    <location>
        <begin position="169"/>
        <end position="252"/>
    </location>
</feature>
<gene>
    <name evidence="4" type="ORF">G6N74_13320</name>
</gene>
<dbReference type="AlphaFoldDB" id="A0A7C9V9V6"/>
<proteinExistence type="predicted"/>
<dbReference type="RefSeq" id="WP_165118074.1">
    <property type="nucleotide sequence ID" value="NZ_JAAKZG010000005.1"/>
</dbReference>
<feature type="transmembrane region" description="Helical" evidence="3">
    <location>
        <begin position="136"/>
        <end position="156"/>
    </location>
</feature>
<sequence length="476" mass="48909">MVKTPKTRHSKTHREPVTIELEPGAVSRIKEAEAQAAESAVEAQADTPEATQPDGQNFTMVDTPAEAPASSVLGPEPDQAEAKPVREGFDYDFSAQEPKPDDAGKSKLKEEPSQPAQPEKPVYTQPEQRRSGFPPLAAGIVGGLIALAGAGALQYAGLLPSPASDSAAVGSLQSEITQVRQEIASLKDNAGGPDVELTGRVDALTQSVNQAKTDLANLQQAAPAAGGDDSAVQALDGRIKELEASIASLREQGSSQAAASDLTAIGERVAGVETLAKTASDAVTASDGRLSAVEQKVTDLSGKVEAQAGQPKVALAIAATALKAALDRGAPFQAELETFAAISPDAPEVAGLRPFAEKGVPSTAEITGETEAAVKAMLAVAKPIDEQASFASRLMASAESLVSVRPVGPVEGTGVPETVARMEFALKSGELDKALAEYDTLPEAAKTAGSAFAEKLRARVEAQKLVDQAVAGAMKA</sequence>
<dbReference type="EMBL" id="JAAKZG010000005">
    <property type="protein sequence ID" value="NGN42046.1"/>
    <property type="molecule type" value="Genomic_DNA"/>
</dbReference>
<feature type="compositionally biased region" description="Basic and acidic residues" evidence="2">
    <location>
        <begin position="80"/>
        <end position="89"/>
    </location>
</feature>
<feature type="compositionally biased region" description="Basic residues" evidence="2">
    <location>
        <begin position="1"/>
        <end position="12"/>
    </location>
</feature>
<reference evidence="4 5" key="1">
    <citation type="submission" date="2020-02" db="EMBL/GenBank/DDBJ databases">
        <title>Genome sequence of the type strain CGMCC 1.15528 of Mesorhizobium zhangyense.</title>
        <authorList>
            <person name="Gao J."/>
            <person name="Sun J."/>
        </authorList>
    </citation>
    <scope>NUCLEOTIDE SEQUENCE [LARGE SCALE GENOMIC DNA]</scope>
    <source>
        <strain evidence="4 5">CGMCC 1.15528</strain>
    </source>
</reference>
<feature type="compositionally biased region" description="Basic and acidic residues" evidence="2">
    <location>
        <begin position="98"/>
        <end position="112"/>
    </location>
</feature>
<feature type="compositionally biased region" description="Polar residues" evidence="2">
    <location>
        <begin position="49"/>
        <end position="60"/>
    </location>
</feature>
<evidence type="ECO:0000313" key="4">
    <source>
        <dbReference type="EMBL" id="NGN42046.1"/>
    </source>
</evidence>
<evidence type="ECO:0000256" key="3">
    <source>
        <dbReference type="SAM" id="Phobius"/>
    </source>
</evidence>
<evidence type="ECO:0000256" key="2">
    <source>
        <dbReference type="SAM" id="MobiDB-lite"/>
    </source>
</evidence>
<keyword evidence="3" id="KW-0472">Membrane</keyword>
<keyword evidence="3" id="KW-1133">Transmembrane helix</keyword>
<dbReference type="Gene3D" id="1.10.287.1490">
    <property type="match status" value="1"/>
</dbReference>
<name>A0A7C9V9V6_9HYPH</name>
<dbReference type="SUPFAM" id="SSF58100">
    <property type="entry name" value="Bacterial hemolysins"/>
    <property type="match status" value="1"/>
</dbReference>
<organism evidence="4 5">
    <name type="scientific">Mesorhizobium zhangyense</name>
    <dbReference type="NCBI Taxonomy" id="1776730"/>
    <lineage>
        <taxon>Bacteria</taxon>
        <taxon>Pseudomonadati</taxon>
        <taxon>Pseudomonadota</taxon>
        <taxon>Alphaproteobacteria</taxon>
        <taxon>Hyphomicrobiales</taxon>
        <taxon>Phyllobacteriaceae</taxon>
        <taxon>Mesorhizobium</taxon>
    </lineage>
</organism>
<keyword evidence="3" id="KW-0812">Transmembrane</keyword>
<comment type="caution">
    <text evidence="4">The sequence shown here is derived from an EMBL/GenBank/DDBJ whole genome shotgun (WGS) entry which is preliminary data.</text>
</comment>
<feature type="region of interest" description="Disordered" evidence="2">
    <location>
        <begin position="1"/>
        <end position="131"/>
    </location>
</feature>
<protein>
    <submittedName>
        <fullName evidence="4">Phage tail protein</fullName>
    </submittedName>
</protein>
<evidence type="ECO:0000256" key="1">
    <source>
        <dbReference type="SAM" id="Coils"/>
    </source>
</evidence>
<feature type="compositionally biased region" description="Low complexity" evidence="2">
    <location>
        <begin position="34"/>
        <end position="45"/>
    </location>
</feature>
<keyword evidence="5" id="KW-1185">Reference proteome</keyword>
<keyword evidence="1" id="KW-0175">Coiled coil</keyword>
<evidence type="ECO:0000313" key="5">
    <source>
        <dbReference type="Proteomes" id="UP000481252"/>
    </source>
</evidence>